<keyword evidence="6" id="KW-1003">Cell membrane</keyword>
<accession>A0A2M9CJY3</accession>
<evidence type="ECO:0000256" key="3">
    <source>
        <dbReference type="ARBA" id="ARBA00022692"/>
    </source>
</evidence>
<evidence type="ECO:0000256" key="1">
    <source>
        <dbReference type="ARBA" id="ARBA00004370"/>
    </source>
</evidence>
<feature type="transmembrane region" description="Helical" evidence="6">
    <location>
        <begin position="219"/>
        <end position="238"/>
    </location>
</feature>
<evidence type="ECO:0000313" key="8">
    <source>
        <dbReference type="EMBL" id="PJJ72206.1"/>
    </source>
</evidence>
<protein>
    <recommendedName>
        <fullName evidence="6">SURF1-like protein</fullName>
    </recommendedName>
</protein>
<dbReference type="GO" id="GO:0005886">
    <property type="term" value="C:plasma membrane"/>
    <property type="evidence" value="ECO:0007669"/>
    <property type="project" value="UniProtKB-SubCell"/>
</dbReference>
<dbReference type="InterPro" id="IPR045214">
    <property type="entry name" value="Surf1/Surf4"/>
</dbReference>
<dbReference type="InterPro" id="IPR002994">
    <property type="entry name" value="Surf1/Shy1"/>
</dbReference>
<dbReference type="PROSITE" id="PS51257">
    <property type="entry name" value="PROKAR_LIPOPROTEIN"/>
    <property type="match status" value="1"/>
</dbReference>
<organism evidence="8 9">
    <name type="scientific">Diaminobutyricimonas aerilata</name>
    <dbReference type="NCBI Taxonomy" id="1162967"/>
    <lineage>
        <taxon>Bacteria</taxon>
        <taxon>Bacillati</taxon>
        <taxon>Actinomycetota</taxon>
        <taxon>Actinomycetes</taxon>
        <taxon>Micrococcales</taxon>
        <taxon>Microbacteriaceae</taxon>
        <taxon>Diaminobutyricimonas</taxon>
    </lineage>
</organism>
<evidence type="ECO:0000256" key="4">
    <source>
        <dbReference type="ARBA" id="ARBA00022989"/>
    </source>
</evidence>
<comment type="caution">
    <text evidence="8">The sequence shown here is derived from an EMBL/GenBank/DDBJ whole genome shotgun (WGS) entry which is preliminary data.</text>
</comment>
<gene>
    <name evidence="8" type="ORF">CLV46_1771</name>
</gene>
<proteinExistence type="inferred from homology"/>
<evidence type="ECO:0000313" key="9">
    <source>
        <dbReference type="Proteomes" id="UP000228758"/>
    </source>
</evidence>
<keyword evidence="3 6" id="KW-0812">Transmembrane</keyword>
<feature type="transmembrane region" description="Helical" evidence="6">
    <location>
        <begin position="12"/>
        <end position="35"/>
    </location>
</feature>
<keyword evidence="4 6" id="KW-1133">Transmembrane helix</keyword>
<dbReference type="Proteomes" id="UP000228758">
    <property type="component" value="Unassembled WGS sequence"/>
</dbReference>
<dbReference type="Pfam" id="PF02104">
    <property type="entry name" value="SURF1"/>
    <property type="match status" value="1"/>
</dbReference>
<dbReference type="PANTHER" id="PTHR23427:SF2">
    <property type="entry name" value="SURFEIT LOCUS PROTEIN 1"/>
    <property type="match status" value="1"/>
</dbReference>
<evidence type="ECO:0000256" key="2">
    <source>
        <dbReference type="ARBA" id="ARBA00007165"/>
    </source>
</evidence>
<sequence length="280" mass="31361">MSGGWRFALSRRWVGYLALTVVFAVACALLGNWQWSRNEQRLAEIELVERNYDAPPVDLADALADPAAFDEDEEWQPVLLRGRYLTEEQVVVRNRPRSGSPGFEVLVPFRTDDGEVFVVDRGWVPVSGDDQNQPDAVPEAPTGDVEVVARLKPGEPEIAGRSAPDGQLATIHLPAFADRIPGEVYTGAYGLLVSEDPAPVERPLPNFKPEPDPGPHLSYTFQWFIFGLLAFIGLGWAVRQEYRARNADDPDEQRRAAERERRRSTKVDDADVEDALLDRR</sequence>
<keyword evidence="9" id="KW-1185">Reference proteome</keyword>
<dbReference type="OrthoDB" id="9807214at2"/>
<name>A0A2M9CJY3_9MICO</name>
<dbReference type="RefSeq" id="WP_100364422.1">
    <property type="nucleotide sequence ID" value="NZ_PGFF01000001.1"/>
</dbReference>
<evidence type="ECO:0000256" key="7">
    <source>
        <dbReference type="SAM" id="MobiDB-lite"/>
    </source>
</evidence>
<comment type="similarity">
    <text evidence="2 6">Belongs to the SURF1 family.</text>
</comment>
<feature type="compositionally biased region" description="Acidic residues" evidence="7">
    <location>
        <begin position="270"/>
        <end position="280"/>
    </location>
</feature>
<evidence type="ECO:0000256" key="5">
    <source>
        <dbReference type="ARBA" id="ARBA00023136"/>
    </source>
</evidence>
<reference evidence="8 9" key="1">
    <citation type="submission" date="2017-11" db="EMBL/GenBank/DDBJ databases">
        <title>Genomic Encyclopedia of Archaeal and Bacterial Type Strains, Phase II (KMG-II): From Individual Species to Whole Genera.</title>
        <authorList>
            <person name="Goeker M."/>
        </authorList>
    </citation>
    <scope>NUCLEOTIDE SEQUENCE [LARGE SCALE GENOMIC DNA]</scope>
    <source>
        <strain evidence="8 9">DSM 27393</strain>
    </source>
</reference>
<dbReference type="PANTHER" id="PTHR23427">
    <property type="entry name" value="SURFEIT LOCUS PROTEIN"/>
    <property type="match status" value="1"/>
</dbReference>
<feature type="compositionally biased region" description="Basic and acidic residues" evidence="7">
    <location>
        <begin position="245"/>
        <end position="269"/>
    </location>
</feature>
<dbReference type="AlphaFoldDB" id="A0A2M9CJY3"/>
<keyword evidence="5 6" id="KW-0472">Membrane</keyword>
<dbReference type="PROSITE" id="PS50895">
    <property type="entry name" value="SURF1"/>
    <property type="match status" value="1"/>
</dbReference>
<comment type="subcellular location">
    <subcellularLocation>
        <location evidence="6">Cell membrane</location>
        <topology evidence="6">Multi-pass membrane protein</topology>
    </subcellularLocation>
    <subcellularLocation>
        <location evidence="1">Membrane</location>
    </subcellularLocation>
</comment>
<evidence type="ECO:0000256" key="6">
    <source>
        <dbReference type="RuleBase" id="RU363076"/>
    </source>
</evidence>
<dbReference type="CDD" id="cd06662">
    <property type="entry name" value="SURF1"/>
    <property type="match status" value="1"/>
</dbReference>
<feature type="region of interest" description="Disordered" evidence="7">
    <location>
        <begin position="245"/>
        <end position="280"/>
    </location>
</feature>
<dbReference type="EMBL" id="PGFF01000001">
    <property type="protein sequence ID" value="PJJ72206.1"/>
    <property type="molecule type" value="Genomic_DNA"/>
</dbReference>